<dbReference type="EMBL" id="JACHWP010000020">
    <property type="protein sequence ID" value="MBB3023992.1"/>
    <property type="molecule type" value="Genomic_DNA"/>
</dbReference>
<keyword evidence="2" id="KW-1133">Transmembrane helix</keyword>
<name>A0A839QV77_9MICO</name>
<keyword evidence="2" id="KW-0812">Transmembrane</keyword>
<feature type="region of interest" description="Disordered" evidence="1">
    <location>
        <begin position="1"/>
        <end position="20"/>
    </location>
</feature>
<evidence type="ECO:0000256" key="1">
    <source>
        <dbReference type="SAM" id="MobiDB-lite"/>
    </source>
</evidence>
<evidence type="ECO:0000256" key="2">
    <source>
        <dbReference type="SAM" id="Phobius"/>
    </source>
</evidence>
<protein>
    <submittedName>
        <fullName evidence="3">Uncharacterized protein</fullName>
    </submittedName>
</protein>
<keyword evidence="2" id="KW-0472">Membrane</keyword>
<feature type="transmembrane region" description="Helical" evidence="2">
    <location>
        <begin position="30"/>
        <end position="52"/>
    </location>
</feature>
<comment type="caution">
    <text evidence="3">The sequence shown here is derived from an EMBL/GenBank/DDBJ whole genome shotgun (WGS) entry which is preliminary data.</text>
</comment>
<reference evidence="3 4" key="1">
    <citation type="submission" date="2020-08" db="EMBL/GenBank/DDBJ databases">
        <title>Sequencing the genomes of 1000 actinobacteria strains.</title>
        <authorList>
            <person name="Klenk H.-P."/>
        </authorList>
    </citation>
    <scope>NUCLEOTIDE SEQUENCE [LARGE SCALE GENOMIC DNA]</scope>
    <source>
        <strain evidence="3 4">DSM 23040</strain>
    </source>
</reference>
<proteinExistence type="predicted"/>
<keyword evidence="4" id="KW-1185">Reference proteome</keyword>
<evidence type="ECO:0000313" key="3">
    <source>
        <dbReference type="EMBL" id="MBB3023992.1"/>
    </source>
</evidence>
<dbReference type="RefSeq" id="WP_183377276.1">
    <property type="nucleotide sequence ID" value="NZ_CBCSFZ010000009.1"/>
</dbReference>
<gene>
    <name evidence="3" type="ORF">FHX50_002299</name>
</gene>
<organism evidence="3 4">
    <name type="scientific">Helcobacillus massiliensis</name>
    <dbReference type="NCBI Taxonomy" id="521392"/>
    <lineage>
        <taxon>Bacteria</taxon>
        <taxon>Bacillati</taxon>
        <taxon>Actinomycetota</taxon>
        <taxon>Actinomycetes</taxon>
        <taxon>Micrococcales</taxon>
        <taxon>Dermabacteraceae</taxon>
        <taxon>Helcobacillus</taxon>
    </lineage>
</organism>
<dbReference type="Proteomes" id="UP000568050">
    <property type="component" value="Unassembled WGS sequence"/>
</dbReference>
<dbReference type="AlphaFoldDB" id="A0A839QV77"/>
<sequence length="58" mass="5887">MQSDHGAGPAPGSAAPAAPSARNGVRAANWAAVIIAYIVLFIVVVALGTHVIKDRAEH</sequence>
<evidence type="ECO:0000313" key="4">
    <source>
        <dbReference type="Proteomes" id="UP000568050"/>
    </source>
</evidence>
<accession>A0A839QV77</accession>